<dbReference type="HOGENOM" id="CLU_1570389_0_0_1"/>
<name>G2XTS7_BOTF4</name>
<dbReference type="Proteomes" id="UP000008177">
    <property type="component" value="Unplaced contigs"/>
</dbReference>
<reference evidence="2" key="1">
    <citation type="journal article" date="2011" name="PLoS Genet.">
        <title>Genomic analysis of the necrotrophic fungal pathogens Sclerotinia sclerotiorum and Botrytis cinerea.</title>
        <authorList>
            <person name="Amselem J."/>
            <person name="Cuomo C.A."/>
            <person name="van Kan J.A."/>
            <person name="Viaud M."/>
            <person name="Benito E.P."/>
            <person name="Couloux A."/>
            <person name="Coutinho P.M."/>
            <person name="de Vries R.P."/>
            <person name="Dyer P.S."/>
            <person name="Fillinger S."/>
            <person name="Fournier E."/>
            <person name="Gout L."/>
            <person name="Hahn M."/>
            <person name="Kohn L."/>
            <person name="Lapalu N."/>
            <person name="Plummer K.M."/>
            <person name="Pradier J.M."/>
            <person name="Quevillon E."/>
            <person name="Sharon A."/>
            <person name="Simon A."/>
            <person name="ten Have A."/>
            <person name="Tudzynski B."/>
            <person name="Tudzynski P."/>
            <person name="Wincker P."/>
            <person name="Andrew M."/>
            <person name="Anthouard V."/>
            <person name="Beever R.E."/>
            <person name="Beffa R."/>
            <person name="Benoit I."/>
            <person name="Bouzid O."/>
            <person name="Brault B."/>
            <person name="Chen Z."/>
            <person name="Choquer M."/>
            <person name="Collemare J."/>
            <person name="Cotton P."/>
            <person name="Danchin E.G."/>
            <person name="Da Silva C."/>
            <person name="Gautier A."/>
            <person name="Giraud C."/>
            <person name="Giraud T."/>
            <person name="Gonzalez C."/>
            <person name="Grossetete S."/>
            <person name="Guldener U."/>
            <person name="Henrissat B."/>
            <person name="Howlett B.J."/>
            <person name="Kodira C."/>
            <person name="Kretschmer M."/>
            <person name="Lappartient A."/>
            <person name="Leroch M."/>
            <person name="Levis C."/>
            <person name="Mauceli E."/>
            <person name="Neuveglise C."/>
            <person name="Oeser B."/>
            <person name="Pearson M."/>
            <person name="Poulain J."/>
            <person name="Poussereau N."/>
            <person name="Quesneville H."/>
            <person name="Rascle C."/>
            <person name="Schumacher J."/>
            <person name="Segurens B."/>
            <person name="Sexton A."/>
            <person name="Silva E."/>
            <person name="Sirven C."/>
            <person name="Soanes D.M."/>
            <person name="Talbot N.J."/>
            <person name="Templeton M."/>
            <person name="Yandava C."/>
            <person name="Yarden O."/>
            <person name="Zeng Q."/>
            <person name="Rollins J.A."/>
            <person name="Lebrun M.H."/>
            <person name="Dickman M."/>
        </authorList>
    </citation>
    <scope>NUCLEOTIDE SEQUENCE [LARGE SCALE GENOMIC DNA]</scope>
    <source>
        <strain evidence="2">T4</strain>
    </source>
</reference>
<dbReference type="EMBL" id="FQ790267">
    <property type="protein sequence ID" value="CCD43897.1"/>
    <property type="molecule type" value="Genomic_DNA"/>
</dbReference>
<proteinExistence type="predicted"/>
<dbReference type="AlphaFoldDB" id="G2XTS7"/>
<gene>
    <name evidence="1" type="ORF">BofuT4_P061070.1</name>
</gene>
<sequence length="170" mass="19337">MTSDAIGTEEFKAICRGALGLLRLITSIVAFTQRIGIPVYVSDHEDSHDETLDSHTLVAEENDRLGYNDAAQYDDDQARLDFRNTLKHLSNNWNMATYSHSHLARVSKDVGRLPSTEMFDAGRARELREESALFSKRHNHSGFLKIIQFVDVHLSNDFALRKHYQNDFGA</sequence>
<accession>G2XTS7</accession>
<dbReference type="STRING" id="999810.G2XTS7"/>
<dbReference type="OrthoDB" id="3540360at2759"/>
<organism evidence="1 2">
    <name type="scientific">Botryotinia fuckeliana (strain T4)</name>
    <name type="common">Noble rot fungus</name>
    <name type="synonym">Botrytis cinerea</name>
    <dbReference type="NCBI Taxonomy" id="999810"/>
    <lineage>
        <taxon>Eukaryota</taxon>
        <taxon>Fungi</taxon>
        <taxon>Dikarya</taxon>
        <taxon>Ascomycota</taxon>
        <taxon>Pezizomycotina</taxon>
        <taxon>Leotiomycetes</taxon>
        <taxon>Helotiales</taxon>
        <taxon>Sclerotiniaceae</taxon>
        <taxon>Botrytis</taxon>
    </lineage>
</organism>
<protein>
    <submittedName>
        <fullName evidence="1">Uncharacterized protein</fullName>
    </submittedName>
</protein>
<dbReference type="InParanoid" id="G2XTS7"/>
<evidence type="ECO:0000313" key="1">
    <source>
        <dbReference type="EMBL" id="CCD43897.1"/>
    </source>
</evidence>
<evidence type="ECO:0000313" key="2">
    <source>
        <dbReference type="Proteomes" id="UP000008177"/>
    </source>
</evidence>